<protein>
    <submittedName>
        <fullName evidence="2">Uncharacterized protein</fullName>
    </submittedName>
</protein>
<keyword evidence="1" id="KW-1133">Transmembrane helix</keyword>
<keyword evidence="1" id="KW-0812">Transmembrane</keyword>
<comment type="caution">
    <text evidence="2">The sequence shown here is derived from an EMBL/GenBank/DDBJ whole genome shotgun (WGS) entry which is preliminary data.</text>
</comment>
<dbReference type="RefSeq" id="WP_062170817.1">
    <property type="nucleotide sequence ID" value="NZ_MSRG01000055.1"/>
</dbReference>
<gene>
    <name evidence="2" type="ORF">PAMC26577_15520</name>
</gene>
<organism evidence="2 3">
    <name type="scientific">Caballeronia sordidicola</name>
    <name type="common">Burkholderia sordidicola</name>
    <dbReference type="NCBI Taxonomy" id="196367"/>
    <lineage>
        <taxon>Bacteria</taxon>
        <taxon>Pseudomonadati</taxon>
        <taxon>Pseudomonadota</taxon>
        <taxon>Betaproteobacteria</taxon>
        <taxon>Burkholderiales</taxon>
        <taxon>Burkholderiaceae</taxon>
        <taxon>Caballeronia</taxon>
    </lineage>
</organism>
<feature type="transmembrane region" description="Helical" evidence="1">
    <location>
        <begin position="7"/>
        <end position="26"/>
    </location>
</feature>
<evidence type="ECO:0000256" key="1">
    <source>
        <dbReference type="SAM" id="Phobius"/>
    </source>
</evidence>
<evidence type="ECO:0000313" key="2">
    <source>
        <dbReference type="EMBL" id="OTP74707.1"/>
    </source>
</evidence>
<proteinExistence type="predicted"/>
<sequence length="71" mass="7033">MRHKTRGVVIVPILIGLAVAAVVWVASYRGGGPKLVDTGGSPSASALAATPFAASGSSVAPATQPVETAKY</sequence>
<dbReference type="AlphaFoldDB" id="A0A242MTX5"/>
<reference evidence="2 3" key="1">
    <citation type="submission" date="2017-03" db="EMBL/GenBank/DDBJ databases">
        <title>Genome analysis of strain PAMC 26577.</title>
        <authorList>
            <person name="Oh H.-M."/>
            <person name="Yang J.-A."/>
        </authorList>
    </citation>
    <scope>NUCLEOTIDE SEQUENCE [LARGE SCALE GENOMIC DNA]</scope>
    <source>
        <strain evidence="2 3">PAMC 26577</strain>
    </source>
</reference>
<name>A0A242MTX5_CABSO</name>
<evidence type="ECO:0000313" key="3">
    <source>
        <dbReference type="Proteomes" id="UP000195221"/>
    </source>
</evidence>
<accession>A0A242MTX5</accession>
<dbReference type="Proteomes" id="UP000195221">
    <property type="component" value="Unassembled WGS sequence"/>
</dbReference>
<dbReference type="EMBL" id="NBTZ01000060">
    <property type="protein sequence ID" value="OTP74707.1"/>
    <property type="molecule type" value="Genomic_DNA"/>
</dbReference>
<keyword evidence="1" id="KW-0472">Membrane</keyword>